<comment type="caution">
    <text evidence="1">The sequence shown here is derived from an EMBL/GenBank/DDBJ whole genome shotgun (WGS) entry which is preliminary data.</text>
</comment>
<organism evidence="1 2">
    <name type="scientific">Arachis hypogaea</name>
    <name type="common">Peanut</name>
    <dbReference type="NCBI Taxonomy" id="3818"/>
    <lineage>
        <taxon>Eukaryota</taxon>
        <taxon>Viridiplantae</taxon>
        <taxon>Streptophyta</taxon>
        <taxon>Embryophyta</taxon>
        <taxon>Tracheophyta</taxon>
        <taxon>Spermatophyta</taxon>
        <taxon>Magnoliopsida</taxon>
        <taxon>eudicotyledons</taxon>
        <taxon>Gunneridae</taxon>
        <taxon>Pentapetalae</taxon>
        <taxon>rosids</taxon>
        <taxon>fabids</taxon>
        <taxon>Fabales</taxon>
        <taxon>Fabaceae</taxon>
        <taxon>Papilionoideae</taxon>
        <taxon>50 kb inversion clade</taxon>
        <taxon>dalbergioids sensu lato</taxon>
        <taxon>Dalbergieae</taxon>
        <taxon>Pterocarpus clade</taxon>
        <taxon>Arachis</taxon>
    </lineage>
</organism>
<sequence length="238" mass="27087">MEADVSEVTNALANQHPFKEASFMRTVVVVEFFVMVDDEFVVGMKFLVFGKLGVDYWVYESETMIFYAKCTPYSIGCNWLIRVSMIRKNCTCTRATISQDHSKLDSNTIAEVMNLLVEADPSIKIKSVIAEVRSKFNYTISFYKAQLVKQKLVKIFLEFEAMCHKKLSATVHFETMPIYQDDDLVTDIQMSKKMGLTCIKKNKGCLLVVVSHNNNNNNNNNNIVPITFVIVVEETSDA</sequence>
<dbReference type="Proteomes" id="UP000289738">
    <property type="component" value="Chromosome A02"/>
</dbReference>
<accession>A0A445EDT7</accession>
<evidence type="ECO:0008006" key="3">
    <source>
        <dbReference type="Google" id="ProtNLM"/>
    </source>
</evidence>
<dbReference type="AlphaFoldDB" id="A0A445EDT7"/>
<gene>
    <name evidence="1" type="ORF">Ahy_A02g007772</name>
</gene>
<evidence type="ECO:0000313" key="1">
    <source>
        <dbReference type="EMBL" id="RYR73425.1"/>
    </source>
</evidence>
<dbReference type="EMBL" id="SDMP01000002">
    <property type="protein sequence ID" value="RYR73425.1"/>
    <property type="molecule type" value="Genomic_DNA"/>
</dbReference>
<name>A0A445EDT7_ARAHY</name>
<evidence type="ECO:0000313" key="2">
    <source>
        <dbReference type="Proteomes" id="UP000289738"/>
    </source>
</evidence>
<keyword evidence="2" id="KW-1185">Reference proteome</keyword>
<proteinExistence type="predicted"/>
<reference evidence="1 2" key="1">
    <citation type="submission" date="2019-01" db="EMBL/GenBank/DDBJ databases">
        <title>Sequencing of cultivated peanut Arachis hypogaea provides insights into genome evolution and oil improvement.</title>
        <authorList>
            <person name="Chen X."/>
        </authorList>
    </citation>
    <scope>NUCLEOTIDE SEQUENCE [LARGE SCALE GENOMIC DNA]</scope>
    <source>
        <strain evidence="2">cv. Fuhuasheng</strain>
        <tissue evidence="1">Leaves</tissue>
    </source>
</reference>
<protein>
    <recommendedName>
        <fullName evidence="3">Transposase MuDR plant domain-containing protein</fullName>
    </recommendedName>
</protein>